<dbReference type="EMBL" id="SNYC01000005">
    <property type="protein sequence ID" value="TDQ08809.1"/>
    <property type="molecule type" value="Genomic_DNA"/>
</dbReference>
<name>A0A4R6SWQ1_9SPHI</name>
<dbReference type="Pfam" id="PF10988">
    <property type="entry name" value="DUF2807"/>
    <property type="match status" value="1"/>
</dbReference>
<dbReference type="PANTHER" id="PTHR39200:SF1">
    <property type="entry name" value="AUTO-TRANSPORTER ADHESIN HEAD GIN DOMAIN-CONTAINING PROTEIN-RELATED"/>
    <property type="match status" value="1"/>
</dbReference>
<comment type="caution">
    <text evidence="3">The sequence shown here is derived from an EMBL/GenBank/DDBJ whole genome shotgun (WGS) entry which is preliminary data.</text>
</comment>
<evidence type="ECO:0000259" key="2">
    <source>
        <dbReference type="Pfam" id="PF10988"/>
    </source>
</evidence>
<dbReference type="InterPro" id="IPR021255">
    <property type="entry name" value="DUF2807"/>
</dbReference>
<accession>A0A4R6SWQ1</accession>
<sequence>MKRLIPFLLCAMICAAGIHTFAKSEITISKSAFKEDRDVKNFNGVVSGGPIDVVIKLGSTEGLRFEGDAEAISTLVTEVKGNILIIRPKNSWTSWAKKYENKKITAYVTAKDITSLTMSGNGSIKAEGTLHATEFAATLSGSGTIKANIDTDELVAVISGSGSLALSGKADEASVNISGSGKLDGKTLSLNELSTRISGSGNVNVKVDGSISAFIIGSGHVYYSGNASVEKKGVGSGGVSKI</sequence>
<evidence type="ECO:0000313" key="4">
    <source>
        <dbReference type="Proteomes" id="UP000295620"/>
    </source>
</evidence>
<feature type="chain" id="PRO_5020443943" evidence="1">
    <location>
        <begin position="23"/>
        <end position="242"/>
    </location>
</feature>
<feature type="domain" description="Putative auto-transporter adhesin head GIN" evidence="2">
    <location>
        <begin position="41"/>
        <end position="227"/>
    </location>
</feature>
<dbReference type="AlphaFoldDB" id="A0A4R6SWQ1"/>
<dbReference type="PANTHER" id="PTHR39200">
    <property type="entry name" value="HYPOTHETICAL EXPORTED PROTEIN"/>
    <property type="match status" value="1"/>
</dbReference>
<organism evidence="3 4">
    <name type="scientific">Pedobacter metabolipauper</name>
    <dbReference type="NCBI Taxonomy" id="425513"/>
    <lineage>
        <taxon>Bacteria</taxon>
        <taxon>Pseudomonadati</taxon>
        <taxon>Bacteroidota</taxon>
        <taxon>Sphingobacteriia</taxon>
        <taxon>Sphingobacteriales</taxon>
        <taxon>Sphingobacteriaceae</taxon>
        <taxon>Pedobacter</taxon>
    </lineage>
</organism>
<evidence type="ECO:0000313" key="3">
    <source>
        <dbReference type="EMBL" id="TDQ08809.1"/>
    </source>
</evidence>
<dbReference type="Gene3D" id="2.160.20.120">
    <property type="match status" value="1"/>
</dbReference>
<proteinExistence type="predicted"/>
<gene>
    <name evidence="3" type="ORF">ATK78_3328</name>
</gene>
<dbReference type="Proteomes" id="UP000295620">
    <property type="component" value="Unassembled WGS sequence"/>
</dbReference>
<reference evidence="3 4" key="1">
    <citation type="submission" date="2019-03" db="EMBL/GenBank/DDBJ databases">
        <title>Genomic Encyclopedia of Archaeal and Bacterial Type Strains, Phase II (KMG-II): from individual species to whole genera.</title>
        <authorList>
            <person name="Goeker M."/>
        </authorList>
    </citation>
    <scope>NUCLEOTIDE SEQUENCE [LARGE SCALE GENOMIC DNA]</scope>
    <source>
        <strain evidence="3 4">DSM 19035</strain>
    </source>
</reference>
<keyword evidence="4" id="KW-1185">Reference proteome</keyword>
<dbReference type="OrthoDB" id="794214at2"/>
<feature type="signal peptide" evidence="1">
    <location>
        <begin position="1"/>
        <end position="22"/>
    </location>
</feature>
<protein>
    <submittedName>
        <fullName evidence="3">Putative autotransporter adhesin-like protein</fullName>
    </submittedName>
</protein>
<keyword evidence="1" id="KW-0732">Signal</keyword>
<dbReference type="RefSeq" id="WP_133577153.1">
    <property type="nucleotide sequence ID" value="NZ_SNYC01000005.1"/>
</dbReference>
<evidence type="ECO:0000256" key="1">
    <source>
        <dbReference type="SAM" id="SignalP"/>
    </source>
</evidence>